<dbReference type="InterPro" id="IPR050769">
    <property type="entry name" value="NAT_camello-type"/>
</dbReference>
<keyword evidence="4" id="KW-1185">Reference proteome</keyword>
<dbReference type="HOGENOM" id="CLU_013985_11_7_10"/>
<dbReference type="SUPFAM" id="SSF55729">
    <property type="entry name" value="Acyl-CoA N-acyltransferases (Nat)"/>
    <property type="match status" value="1"/>
</dbReference>
<name>F4L640_HALH1</name>
<dbReference type="AlphaFoldDB" id="F4L640"/>
<dbReference type="InterPro" id="IPR000182">
    <property type="entry name" value="GNAT_dom"/>
</dbReference>
<keyword evidence="1" id="KW-0808">Transferase</keyword>
<proteinExistence type="predicted"/>
<sequence length="161" mass="18440">MIRIQTYRPEYCQGIIDLILPIQQIEFQVPITLEDQPDLLQIPAVYQHGNGNFWVATNAENRVVGTIAFIGFGGNRVALRKMFVAADYRGKTYGLAQKLMDLSLDWCHEKQIESIWLGTIPRLEAAVRFYQKNGFDEVAAENLPLEFPRMPVDTLFFCKTV</sequence>
<dbReference type="PROSITE" id="PS51186">
    <property type="entry name" value="GNAT"/>
    <property type="match status" value="1"/>
</dbReference>
<dbReference type="EMBL" id="CP002691">
    <property type="protein sequence ID" value="AEE53100.1"/>
    <property type="molecule type" value="Genomic_DNA"/>
</dbReference>
<dbReference type="KEGG" id="hhy:Halhy_5275"/>
<reference key="2">
    <citation type="submission" date="2011-04" db="EMBL/GenBank/DDBJ databases">
        <title>Complete sequence of chromosome of Haliscomenobacter hydrossis DSM 1100.</title>
        <authorList>
            <consortium name="US DOE Joint Genome Institute (JGI-PGF)"/>
            <person name="Lucas S."/>
            <person name="Han J."/>
            <person name="Lapidus A."/>
            <person name="Bruce D."/>
            <person name="Goodwin L."/>
            <person name="Pitluck S."/>
            <person name="Peters L."/>
            <person name="Kyrpides N."/>
            <person name="Mavromatis K."/>
            <person name="Ivanova N."/>
            <person name="Ovchinnikova G."/>
            <person name="Pagani I."/>
            <person name="Daligault H."/>
            <person name="Detter J.C."/>
            <person name="Han C."/>
            <person name="Land M."/>
            <person name="Hauser L."/>
            <person name="Markowitz V."/>
            <person name="Cheng J.-F."/>
            <person name="Hugenholtz P."/>
            <person name="Woyke T."/>
            <person name="Wu D."/>
            <person name="Verbarg S."/>
            <person name="Frueling A."/>
            <person name="Brambilla E."/>
            <person name="Klenk H.-P."/>
            <person name="Eisen J.A."/>
        </authorList>
    </citation>
    <scope>NUCLEOTIDE SEQUENCE</scope>
    <source>
        <strain>DSM 1100</strain>
    </source>
</reference>
<accession>F4L640</accession>
<evidence type="ECO:0000313" key="3">
    <source>
        <dbReference type="EMBL" id="AEE53100.1"/>
    </source>
</evidence>
<dbReference type="PANTHER" id="PTHR13947:SF37">
    <property type="entry name" value="LD18367P"/>
    <property type="match status" value="1"/>
</dbReference>
<evidence type="ECO:0000259" key="2">
    <source>
        <dbReference type="PROSITE" id="PS51186"/>
    </source>
</evidence>
<gene>
    <name evidence="3" type="ordered locus">Halhy_5275</name>
</gene>
<dbReference type="InterPro" id="IPR016181">
    <property type="entry name" value="Acyl_CoA_acyltransferase"/>
</dbReference>
<evidence type="ECO:0000256" key="1">
    <source>
        <dbReference type="ARBA" id="ARBA00022679"/>
    </source>
</evidence>
<dbReference type="Pfam" id="PF00583">
    <property type="entry name" value="Acetyltransf_1"/>
    <property type="match status" value="1"/>
</dbReference>
<feature type="domain" description="N-acetyltransferase" evidence="2">
    <location>
        <begin position="2"/>
        <end position="161"/>
    </location>
</feature>
<evidence type="ECO:0000313" key="4">
    <source>
        <dbReference type="Proteomes" id="UP000008461"/>
    </source>
</evidence>
<dbReference type="GO" id="GO:0008080">
    <property type="term" value="F:N-acetyltransferase activity"/>
    <property type="evidence" value="ECO:0007669"/>
    <property type="project" value="InterPro"/>
</dbReference>
<dbReference type="STRING" id="760192.Halhy_5275"/>
<dbReference type="Gene3D" id="3.40.630.30">
    <property type="match status" value="1"/>
</dbReference>
<reference evidence="3 4" key="1">
    <citation type="journal article" date="2011" name="Stand. Genomic Sci.">
        <title>Complete genome sequence of Haliscomenobacter hydrossis type strain (O).</title>
        <authorList>
            <consortium name="US DOE Joint Genome Institute (JGI-PGF)"/>
            <person name="Daligault H."/>
            <person name="Lapidus A."/>
            <person name="Zeytun A."/>
            <person name="Nolan M."/>
            <person name="Lucas S."/>
            <person name="Del Rio T.G."/>
            <person name="Tice H."/>
            <person name="Cheng J.F."/>
            <person name="Tapia R."/>
            <person name="Han C."/>
            <person name="Goodwin L."/>
            <person name="Pitluck S."/>
            <person name="Liolios K."/>
            <person name="Pagani I."/>
            <person name="Ivanova N."/>
            <person name="Huntemann M."/>
            <person name="Mavromatis K."/>
            <person name="Mikhailova N."/>
            <person name="Pati A."/>
            <person name="Chen A."/>
            <person name="Palaniappan K."/>
            <person name="Land M."/>
            <person name="Hauser L."/>
            <person name="Brambilla E.M."/>
            <person name="Rohde M."/>
            <person name="Verbarg S."/>
            <person name="Goker M."/>
            <person name="Bristow J."/>
            <person name="Eisen J.A."/>
            <person name="Markowitz V."/>
            <person name="Hugenholtz P."/>
            <person name="Kyrpides N.C."/>
            <person name="Klenk H.P."/>
            <person name="Woyke T."/>
        </authorList>
    </citation>
    <scope>NUCLEOTIDE SEQUENCE [LARGE SCALE GENOMIC DNA]</scope>
    <source>
        <strain evidence="4">ATCC 27775 / DSM 1100 / LMG 10767 / O</strain>
    </source>
</reference>
<dbReference type="PANTHER" id="PTHR13947">
    <property type="entry name" value="GNAT FAMILY N-ACETYLTRANSFERASE"/>
    <property type="match status" value="1"/>
</dbReference>
<dbReference type="RefSeq" id="WP_013767635.1">
    <property type="nucleotide sequence ID" value="NC_015510.1"/>
</dbReference>
<dbReference type="OrthoDB" id="9799681at2"/>
<protein>
    <submittedName>
        <fullName evidence="3">GCN5-related N-acetyltransferase</fullName>
    </submittedName>
</protein>
<dbReference type="Proteomes" id="UP000008461">
    <property type="component" value="Chromosome"/>
</dbReference>
<dbReference type="eggNOG" id="COG0456">
    <property type="taxonomic scope" value="Bacteria"/>
</dbReference>
<dbReference type="CDD" id="cd04301">
    <property type="entry name" value="NAT_SF"/>
    <property type="match status" value="1"/>
</dbReference>
<organism evidence="3 4">
    <name type="scientific">Haliscomenobacter hydrossis (strain ATCC 27775 / DSM 1100 / LMG 10767 / O)</name>
    <dbReference type="NCBI Taxonomy" id="760192"/>
    <lineage>
        <taxon>Bacteria</taxon>
        <taxon>Pseudomonadati</taxon>
        <taxon>Bacteroidota</taxon>
        <taxon>Saprospiria</taxon>
        <taxon>Saprospirales</taxon>
        <taxon>Haliscomenobacteraceae</taxon>
        <taxon>Haliscomenobacter</taxon>
    </lineage>
</organism>